<dbReference type="InterPro" id="IPR040442">
    <property type="entry name" value="Pyrv_kinase-like_dom_sf"/>
</dbReference>
<evidence type="ECO:0000259" key="4">
    <source>
        <dbReference type="Pfam" id="PF03328"/>
    </source>
</evidence>
<dbReference type="Pfam" id="PF03328">
    <property type="entry name" value="HpcH_HpaI"/>
    <property type="match status" value="1"/>
</dbReference>
<accession>A0A6H0SIC6</accession>
<dbReference type="Proteomes" id="UP000502331">
    <property type="component" value="Chromosome"/>
</dbReference>
<dbReference type="AlphaFoldDB" id="A0A6H0SIC6"/>
<dbReference type="InterPro" id="IPR005000">
    <property type="entry name" value="Aldolase/citrate-lyase_domain"/>
</dbReference>
<keyword evidence="6" id="KW-1185">Reference proteome</keyword>
<keyword evidence="2" id="KW-0479">Metal-binding</keyword>
<evidence type="ECO:0000313" key="6">
    <source>
        <dbReference type="Proteomes" id="UP000502331"/>
    </source>
</evidence>
<evidence type="ECO:0000256" key="1">
    <source>
        <dbReference type="ARBA" id="ARBA00005568"/>
    </source>
</evidence>
<name>A0A6H0SIC6_9MICC</name>
<dbReference type="GO" id="GO:0005737">
    <property type="term" value="C:cytoplasm"/>
    <property type="evidence" value="ECO:0007669"/>
    <property type="project" value="TreeGrafter"/>
</dbReference>
<dbReference type="SUPFAM" id="SSF51621">
    <property type="entry name" value="Phosphoenolpyruvate/pyruvate domain"/>
    <property type="match status" value="1"/>
</dbReference>
<dbReference type="GO" id="GO:0016832">
    <property type="term" value="F:aldehyde-lyase activity"/>
    <property type="evidence" value="ECO:0007669"/>
    <property type="project" value="TreeGrafter"/>
</dbReference>
<dbReference type="GO" id="GO:0046872">
    <property type="term" value="F:metal ion binding"/>
    <property type="evidence" value="ECO:0007669"/>
    <property type="project" value="UniProtKB-KW"/>
</dbReference>
<sequence length="256" mass="26470">MTSAVATEFARKIRDREPAFGYWVVLDSPVSTERIARLGYDYVALDAQHGLIGYNGMLTGLMAIDASAQAAGVVRVEANNATAIGKALDAGAVAVIVPLVNDAQDAANAVKAAKYPPHGIRSYGPMRSALRVGPVPAESDATTMVFAMIETPGGLENVEEIAAVEGLDGLYVGPSDLALAIGAAFPGDPAIRDEFEAALKRVSDAANKAGIAAGIHNANGELAQQRLGEGYTFATVASDLTHLEATAAAHLQQARS</sequence>
<dbReference type="InterPro" id="IPR015813">
    <property type="entry name" value="Pyrv/PenolPyrv_kinase-like_dom"/>
</dbReference>
<evidence type="ECO:0000313" key="5">
    <source>
        <dbReference type="EMBL" id="QIV86930.1"/>
    </source>
</evidence>
<protein>
    <submittedName>
        <fullName evidence="5">Aldolase</fullName>
    </submittedName>
</protein>
<evidence type="ECO:0000256" key="3">
    <source>
        <dbReference type="ARBA" id="ARBA00023239"/>
    </source>
</evidence>
<feature type="domain" description="HpcH/HpaI aldolase/citrate lyase" evidence="4">
    <location>
        <begin position="20"/>
        <end position="243"/>
    </location>
</feature>
<dbReference type="RefSeq" id="WP_172511754.1">
    <property type="nucleotide sequence ID" value="NZ_CP032549.1"/>
</dbReference>
<gene>
    <name evidence="5" type="ORF">D3791_07170</name>
</gene>
<proteinExistence type="inferred from homology"/>
<dbReference type="InterPro" id="IPR050251">
    <property type="entry name" value="HpcH-HpaI_aldolase"/>
</dbReference>
<dbReference type="Gene3D" id="3.20.20.60">
    <property type="entry name" value="Phosphoenolpyruvate-binding domains"/>
    <property type="match status" value="1"/>
</dbReference>
<evidence type="ECO:0000256" key="2">
    <source>
        <dbReference type="ARBA" id="ARBA00022723"/>
    </source>
</evidence>
<comment type="similarity">
    <text evidence="1">Belongs to the HpcH/HpaI aldolase family.</text>
</comment>
<dbReference type="EMBL" id="CP032549">
    <property type="protein sequence ID" value="QIV86930.1"/>
    <property type="molecule type" value="Genomic_DNA"/>
</dbReference>
<dbReference type="PANTHER" id="PTHR30502:SF0">
    <property type="entry name" value="PHOSPHOENOLPYRUVATE CARBOXYLASE FAMILY PROTEIN"/>
    <property type="match status" value="1"/>
</dbReference>
<reference evidence="5 6" key="1">
    <citation type="submission" date="2018-09" db="EMBL/GenBank/DDBJ databases">
        <title>Glutamicibacter mishrai S5-52T (LMG 29155T = KCTC 39846T).</title>
        <authorList>
            <person name="Das S.K."/>
        </authorList>
    </citation>
    <scope>NUCLEOTIDE SEQUENCE [LARGE SCALE GENOMIC DNA]</scope>
    <source>
        <strain evidence="5 6">S5-52</strain>
    </source>
</reference>
<dbReference type="PANTHER" id="PTHR30502">
    <property type="entry name" value="2-KETO-3-DEOXY-L-RHAMNONATE ALDOLASE"/>
    <property type="match status" value="1"/>
</dbReference>
<keyword evidence="3" id="KW-0456">Lyase</keyword>
<organism evidence="5 6">
    <name type="scientific">Glutamicibacter mishrai</name>
    <dbReference type="NCBI Taxonomy" id="1775880"/>
    <lineage>
        <taxon>Bacteria</taxon>
        <taxon>Bacillati</taxon>
        <taxon>Actinomycetota</taxon>
        <taxon>Actinomycetes</taxon>
        <taxon>Micrococcales</taxon>
        <taxon>Micrococcaceae</taxon>
        <taxon>Glutamicibacter</taxon>
    </lineage>
</organism>